<keyword evidence="13" id="KW-1185">Reference proteome</keyword>
<dbReference type="GO" id="GO:0003723">
    <property type="term" value="F:RNA binding"/>
    <property type="evidence" value="ECO:0007669"/>
    <property type="project" value="TreeGrafter"/>
</dbReference>
<dbReference type="InterPro" id="IPR006195">
    <property type="entry name" value="aa-tRNA-synth_II"/>
</dbReference>
<evidence type="ECO:0000259" key="11">
    <source>
        <dbReference type="PROSITE" id="PS50862"/>
    </source>
</evidence>
<dbReference type="InterPro" id="IPR015807">
    <property type="entry name" value="His-tRNA-ligase"/>
</dbReference>
<evidence type="ECO:0000256" key="4">
    <source>
        <dbReference type="ARBA" id="ARBA00022598"/>
    </source>
</evidence>
<evidence type="ECO:0000256" key="3">
    <source>
        <dbReference type="ARBA" id="ARBA00015302"/>
    </source>
</evidence>
<dbReference type="InterPro" id="IPR008948">
    <property type="entry name" value="L-Aspartase-like"/>
</dbReference>
<dbReference type="EC" id="6.1.1.21" evidence="2"/>
<dbReference type="CDD" id="cd00773">
    <property type="entry name" value="HisRS-like_core"/>
    <property type="match status" value="1"/>
</dbReference>
<dbReference type="InterPro" id="IPR036621">
    <property type="entry name" value="Anticodon-bd_dom_sf"/>
</dbReference>
<evidence type="ECO:0000256" key="7">
    <source>
        <dbReference type="ARBA" id="ARBA00022917"/>
    </source>
</evidence>
<dbReference type="PANTHER" id="PTHR11476">
    <property type="entry name" value="HISTIDYL-TRNA SYNTHETASE"/>
    <property type="match status" value="1"/>
</dbReference>
<name>A0A9E7G4V3_9LILI</name>
<dbReference type="Pfam" id="PF13393">
    <property type="entry name" value="tRNA-synt_His"/>
    <property type="match status" value="1"/>
</dbReference>
<dbReference type="Gene3D" id="3.30.930.10">
    <property type="entry name" value="Bira Bifunctional Protein, Domain 2"/>
    <property type="match status" value="1"/>
</dbReference>
<dbReference type="SUPFAM" id="SSF55681">
    <property type="entry name" value="Class II aaRS and biotin synthetases"/>
    <property type="match status" value="1"/>
</dbReference>
<keyword evidence="8" id="KW-0030">Aminoacyl-tRNA synthetase</keyword>
<dbReference type="SUPFAM" id="SSF48557">
    <property type="entry name" value="L-aspartase-like"/>
    <property type="match status" value="1"/>
</dbReference>
<dbReference type="Proteomes" id="UP001055439">
    <property type="component" value="Chromosome 5"/>
</dbReference>
<protein>
    <recommendedName>
        <fullName evidence="3">Histidine--tRNA ligase, cytoplasmic</fullName>
        <ecNumber evidence="2">6.1.1.21</ecNumber>
    </recommendedName>
    <alternativeName>
        <fullName evidence="9">Histidyl-tRNA synthetase</fullName>
    </alternativeName>
</protein>
<evidence type="ECO:0000256" key="1">
    <source>
        <dbReference type="ARBA" id="ARBA00008226"/>
    </source>
</evidence>
<dbReference type="Gene3D" id="1.20.200.10">
    <property type="entry name" value="Fumarase/aspartase (Central domain)"/>
    <property type="match status" value="1"/>
</dbReference>
<dbReference type="OrthoDB" id="1906957at2759"/>
<comment type="catalytic activity">
    <reaction evidence="10">
        <text>tRNA(His) + L-histidine + ATP = L-histidyl-tRNA(His) + AMP + diphosphate + H(+)</text>
        <dbReference type="Rhea" id="RHEA:17313"/>
        <dbReference type="Rhea" id="RHEA-COMP:9665"/>
        <dbReference type="Rhea" id="RHEA-COMP:9689"/>
        <dbReference type="ChEBI" id="CHEBI:15378"/>
        <dbReference type="ChEBI" id="CHEBI:30616"/>
        <dbReference type="ChEBI" id="CHEBI:33019"/>
        <dbReference type="ChEBI" id="CHEBI:57595"/>
        <dbReference type="ChEBI" id="CHEBI:78442"/>
        <dbReference type="ChEBI" id="CHEBI:78527"/>
        <dbReference type="ChEBI" id="CHEBI:456215"/>
        <dbReference type="EC" id="6.1.1.21"/>
    </reaction>
</comment>
<organism evidence="12 13">
    <name type="scientific">Musa troglodytarum</name>
    <name type="common">fe'i banana</name>
    <dbReference type="NCBI Taxonomy" id="320322"/>
    <lineage>
        <taxon>Eukaryota</taxon>
        <taxon>Viridiplantae</taxon>
        <taxon>Streptophyta</taxon>
        <taxon>Embryophyta</taxon>
        <taxon>Tracheophyta</taxon>
        <taxon>Spermatophyta</taxon>
        <taxon>Magnoliopsida</taxon>
        <taxon>Liliopsida</taxon>
        <taxon>Zingiberales</taxon>
        <taxon>Musaceae</taxon>
        <taxon>Musa</taxon>
    </lineage>
</organism>
<evidence type="ECO:0000256" key="6">
    <source>
        <dbReference type="ARBA" id="ARBA00022840"/>
    </source>
</evidence>
<evidence type="ECO:0000313" key="12">
    <source>
        <dbReference type="EMBL" id="URE07725.1"/>
    </source>
</evidence>
<dbReference type="GO" id="GO:0005829">
    <property type="term" value="C:cytosol"/>
    <property type="evidence" value="ECO:0007669"/>
    <property type="project" value="TreeGrafter"/>
</dbReference>
<keyword evidence="4" id="KW-0436">Ligase</keyword>
<dbReference type="GO" id="GO:0006427">
    <property type="term" value="P:histidyl-tRNA aminoacylation"/>
    <property type="evidence" value="ECO:0007669"/>
    <property type="project" value="InterPro"/>
</dbReference>
<evidence type="ECO:0000313" key="13">
    <source>
        <dbReference type="Proteomes" id="UP001055439"/>
    </source>
</evidence>
<gene>
    <name evidence="12" type="ORF">MUK42_21243</name>
</gene>
<evidence type="ECO:0000256" key="2">
    <source>
        <dbReference type="ARBA" id="ARBA00012815"/>
    </source>
</evidence>
<dbReference type="Pfam" id="PF03129">
    <property type="entry name" value="HGTP_anticodon"/>
    <property type="match status" value="1"/>
</dbReference>
<dbReference type="GO" id="GO:0005524">
    <property type="term" value="F:ATP binding"/>
    <property type="evidence" value="ECO:0007669"/>
    <property type="project" value="UniProtKB-KW"/>
</dbReference>
<dbReference type="GO" id="GO:0032543">
    <property type="term" value="P:mitochondrial translation"/>
    <property type="evidence" value="ECO:0007669"/>
    <property type="project" value="TreeGrafter"/>
</dbReference>
<dbReference type="EMBL" id="CP097507">
    <property type="protein sequence ID" value="URE07725.1"/>
    <property type="molecule type" value="Genomic_DNA"/>
</dbReference>
<evidence type="ECO:0000256" key="8">
    <source>
        <dbReference type="ARBA" id="ARBA00023146"/>
    </source>
</evidence>
<dbReference type="InterPro" id="IPR045864">
    <property type="entry name" value="aa-tRNA-synth_II/BPL/LPL"/>
</dbReference>
<dbReference type="InterPro" id="IPR004154">
    <property type="entry name" value="Anticodon-bd"/>
</dbReference>
<keyword evidence="5" id="KW-0547">Nucleotide-binding</keyword>
<feature type="domain" description="Aminoacyl-transfer RNA synthetases class-II family profile" evidence="11">
    <location>
        <begin position="511"/>
        <end position="834"/>
    </location>
</feature>
<dbReference type="GO" id="GO:0004821">
    <property type="term" value="F:histidine-tRNA ligase activity"/>
    <property type="evidence" value="ECO:0007669"/>
    <property type="project" value="UniProtKB-EC"/>
</dbReference>
<evidence type="ECO:0000256" key="5">
    <source>
        <dbReference type="ARBA" id="ARBA00022741"/>
    </source>
</evidence>
<dbReference type="CDD" id="cd00859">
    <property type="entry name" value="HisRS_anticodon"/>
    <property type="match status" value="1"/>
</dbReference>
<reference evidence="12" key="1">
    <citation type="submission" date="2022-05" db="EMBL/GenBank/DDBJ databases">
        <title>The Musa troglodytarum L. genome provides insights into the mechanism of non-climacteric behaviour and enrichment of carotenoids.</title>
        <authorList>
            <person name="Wang J."/>
        </authorList>
    </citation>
    <scope>NUCLEOTIDE SEQUENCE</scope>
    <source>
        <tissue evidence="12">Leaf</tissue>
    </source>
</reference>
<keyword evidence="7" id="KW-0648">Protein biosynthesis</keyword>
<dbReference type="InterPro" id="IPR041715">
    <property type="entry name" value="HisRS-like_core"/>
</dbReference>
<dbReference type="FunFam" id="3.30.930.10:FF:000061">
    <property type="entry name" value="Histidine--tRNA ligase, cytoplasmic"/>
    <property type="match status" value="1"/>
</dbReference>
<dbReference type="GO" id="GO:0005739">
    <property type="term" value="C:mitochondrion"/>
    <property type="evidence" value="ECO:0007669"/>
    <property type="project" value="TreeGrafter"/>
</dbReference>
<dbReference type="Gene3D" id="3.40.50.800">
    <property type="entry name" value="Anticodon-binding domain"/>
    <property type="match status" value="1"/>
</dbReference>
<accession>A0A9E7G4V3</accession>
<evidence type="ECO:0000256" key="9">
    <source>
        <dbReference type="ARBA" id="ARBA00030619"/>
    </source>
</evidence>
<proteinExistence type="inferred from homology"/>
<dbReference type="PANTHER" id="PTHR11476:SF7">
    <property type="entry name" value="HISTIDINE--TRNA LIGASE"/>
    <property type="match status" value="1"/>
</dbReference>
<dbReference type="InterPro" id="IPR033656">
    <property type="entry name" value="HisRS_anticodon"/>
</dbReference>
<evidence type="ECO:0000256" key="10">
    <source>
        <dbReference type="ARBA" id="ARBA00047639"/>
    </source>
</evidence>
<keyword evidence="6" id="KW-0067">ATP-binding</keyword>
<dbReference type="AlphaFoldDB" id="A0A9E7G4V3"/>
<dbReference type="NCBIfam" id="TIGR00442">
    <property type="entry name" value="hisS"/>
    <property type="match status" value="1"/>
</dbReference>
<dbReference type="FunFam" id="3.40.50.800:FF:000012">
    <property type="entry name" value="Histidine--tRNA ligase, cytoplasmic"/>
    <property type="match status" value="1"/>
</dbReference>
<dbReference type="PROSITE" id="PS50862">
    <property type="entry name" value="AA_TRNA_LIGASE_II"/>
    <property type="match status" value="1"/>
</dbReference>
<comment type="similarity">
    <text evidence="1">Belongs to the class-II aminoacyl-tRNA synthetase family.</text>
</comment>
<dbReference type="HAMAP" id="MF_00127">
    <property type="entry name" value="His_tRNA_synth"/>
    <property type="match status" value="1"/>
</dbReference>
<dbReference type="SUPFAM" id="SSF52954">
    <property type="entry name" value="Class II aaRS ABD-related"/>
    <property type="match status" value="1"/>
</dbReference>
<sequence length="943" mass="103540">MASPPPNSSVSVGGKGSSLSPAAVYAVSQGLASVTIDPAALEKLSLTKRTSPLNPKRDGPSNSQLLTLEESRAALAVLLNKFVLSDAAVRPSIPSLIADTLALPSGHESVDFGSALGFLNSIFRLNSKNVGEIELGREEAGVFEASCAASVGVCAMLDCCSSALVKVADAVAALSCEAARADVSAFDLFGSGDGFSIKDETDVASDMKVLLFGSKLVGQNESGSFNEIPTVNASFREAVRTLHVRTRVELNSTVKFKKSMVFGNHGKEKAFAGSVLPLAMSMQSMIESSLGRSKSTINMISDNSLRPRVAEAFEKACPSLDGMRVQFQSITEKAASKIDYLLTLHYVYEYLVKFREVLAWEAAVALFAIEIDDSIEKPQVDQASKLNGDVAKGEKKTDKKKKKTLGKGTSSIRQLLRDSILCKSEPSSENVVVLAEWACDLAKYFDPKDTRLDNLLIRVKEIVESNEVRRLPKIPKGRGGGCWDPARARPPLLVISMRSATCAVDDGWLFRGTRDFGKEQMTIRERAFSIITGVFKMHGAVALDTPVFELRETLMGKYGEDSKLIYDLADQGGELCSLRYDLTVPFARYLAMNNISALKRYQIAKVYRRDNPSKGRYREFYQCDFDIAGQYETMEPDFEVIKVLTELLDQLDIGSYEIKLNHRKLLDGMLEICGVPSEKFRAVCSSIDKLDKQPFEQIKKELVVEKGLAVETADKIGAFVKKRGPPLEILSELNKEGSQFLENAGSVLAMNDLELLFKALEKAKCLDRVVFDLSLARGLDYYTGVIYEAVFKVSTQVGSIAAGGRYDNLVGMFSGKQVPAVGVSLGIERVFTIMEQLEKDRNQVIRATETQVLVAILGKDLTLAAEIVGELWDAKIKAEFGLTKRVMNHINRAKQSGIPWMVIVGESEVSSGIFKLKNIEANQEEEIPREKFVEELRRRLGIV</sequence>